<feature type="domain" description="Fibronectin type-III" evidence="5">
    <location>
        <begin position="443"/>
        <end position="535"/>
    </location>
</feature>
<feature type="non-terminal residue" evidence="6">
    <location>
        <position position="1348"/>
    </location>
</feature>
<feature type="chain" id="PRO_5004716719" description="Ig-like and fibronectin type-III domain-containing protein C25G4.10" evidence="3">
    <location>
        <begin position="20"/>
        <end position="1348"/>
    </location>
</feature>
<dbReference type="Proteomes" id="UP000030746">
    <property type="component" value="Unassembled WGS sequence"/>
</dbReference>
<dbReference type="InterPro" id="IPR003598">
    <property type="entry name" value="Ig_sub2"/>
</dbReference>
<dbReference type="Pfam" id="PF07686">
    <property type="entry name" value="V-set"/>
    <property type="match status" value="1"/>
</dbReference>
<feature type="domain" description="Fibronectin type-III" evidence="5">
    <location>
        <begin position="1232"/>
        <end position="1323"/>
    </location>
</feature>
<dbReference type="SUPFAM" id="SSF49265">
    <property type="entry name" value="Fibronectin type III"/>
    <property type="match status" value="5"/>
</dbReference>
<dbReference type="InterPro" id="IPR013783">
    <property type="entry name" value="Ig-like_fold"/>
</dbReference>
<gene>
    <name evidence="6" type="ORF">LOTGIDRAFT_171747</name>
</gene>
<dbReference type="CTD" id="20241882"/>
<dbReference type="Pfam" id="PF01682">
    <property type="entry name" value="DB"/>
    <property type="match status" value="5"/>
</dbReference>
<feature type="signal peptide" evidence="3">
    <location>
        <begin position="1"/>
        <end position="19"/>
    </location>
</feature>
<dbReference type="PRINTS" id="PR00014">
    <property type="entry name" value="FNTYPEIII"/>
</dbReference>
<dbReference type="InterPro" id="IPR002602">
    <property type="entry name" value="DB"/>
</dbReference>
<dbReference type="SMART" id="SM00408">
    <property type="entry name" value="IGc2"/>
    <property type="match status" value="2"/>
</dbReference>
<evidence type="ECO:0000256" key="2">
    <source>
        <dbReference type="SAM" id="MobiDB-lite"/>
    </source>
</evidence>
<dbReference type="Pfam" id="PF00041">
    <property type="entry name" value="fn3"/>
    <property type="match status" value="5"/>
</dbReference>
<dbReference type="InterPro" id="IPR036116">
    <property type="entry name" value="FN3_sf"/>
</dbReference>
<organism evidence="6 7">
    <name type="scientific">Lottia gigantea</name>
    <name type="common">Giant owl limpet</name>
    <dbReference type="NCBI Taxonomy" id="225164"/>
    <lineage>
        <taxon>Eukaryota</taxon>
        <taxon>Metazoa</taxon>
        <taxon>Spiralia</taxon>
        <taxon>Lophotrochozoa</taxon>
        <taxon>Mollusca</taxon>
        <taxon>Gastropoda</taxon>
        <taxon>Patellogastropoda</taxon>
        <taxon>Lottioidea</taxon>
        <taxon>Lottiidae</taxon>
        <taxon>Lottia</taxon>
    </lineage>
</organism>
<dbReference type="PANTHER" id="PTHR13817">
    <property type="entry name" value="TITIN"/>
    <property type="match status" value="1"/>
</dbReference>
<feature type="domain" description="Ig-like" evidence="4">
    <location>
        <begin position="19"/>
        <end position="121"/>
    </location>
</feature>
<dbReference type="PROSITE" id="PS50835">
    <property type="entry name" value="IG_LIKE"/>
    <property type="match status" value="2"/>
</dbReference>
<evidence type="ECO:0000259" key="4">
    <source>
        <dbReference type="PROSITE" id="PS50835"/>
    </source>
</evidence>
<dbReference type="EMBL" id="KB200109">
    <property type="protein sequence ID" value="ESP03141.1"/>
    <property type="molecule type" value="Genomic_DNA"/>
</dbReference>
<sequence length="1348" mass="148018">MKYLSVISFLIFIATVCCSTVITTTSQTVTVQPGRVILLSCQLNSTITDYEQIKWRFVDHAIDIFQGKMLLVDHPNKYSYKIPQDETNQLNLQINDAQETDGGHYKCSYKDSSVTHLVKVNTELKPAKPIPFGNYSECCNNANVSATCLPVCVPHLVNNSFDPLINCPNDLDKLLKCFADGRNHVGCCRRSRVPETCLDFCLDTPPALTSDHLVCLSKSQYIISCFEQGHVYLPTPPQEVNALALTLSSILVNWKQPAENSDIVTGYRVLYKDSSSANNSYQSTSILSALSFQHTIIDIKSKRIQLYVIALSDKGSSLPSNKVDIATKEDEPITGKDKDIKDCCERKGVSSKCQTLLCKATTWKRFDPDALLSCYGYLDPVFTCLAGERDHRNCCQINQITSPCLELCGGSAVKADSSLAKCVVNLPIIEGCVQKGLEILPSPPTFVKVKSVSWNSATLEWDEPQSTNGILPSGYKVEYYSSEYQGFIIKDRVSSTVIYIDDLKPDTDYQFRVISESANGNSLPSETVSILTYPKPDDVMPTQPTAIVHNITECCIKGGVKSMCLPGCSYSADLVNYFSSDFNIALQCSSDFKKIINCGSDGRDHSNCCTKSNVEASCIKLCTITGHSSTLDSGSDLLACLNYVTSIQTCYKEGIETLPKHPKDLKVTNSTKNTISVEWTAPTKGPTVTEYVVEYYATDIPKELSSKEVNYTRYILQNLKPNTQYTIYVLSVANDTLSLASVTVQEFTSPESTLPPPQINGSDVTANAVWQNRTDCCKNIGISDECLGVCLNDKLNVSSCFEFADKILSCASDGRNHKPCCERKRLPTSCLPICNGQNAQSGFHGASCFSYGPDIFACFLDELNLVPQPPTNFIVTHDQFRSVATLKWSAPSNCSTNCQYDVHYWSSPISLDPRLSPSNGDRNVTTIRRVSSPYNITLKGHGIRYMMTVSARNTYGSGQPSPVQSLISINPGLADVSIGQEPEGVVNQKATVVLTCDFFSINVVKSVKWFYNGQEQPSNQRELKISKARKEDSVCCQQANVSKNCMDLCDLDLNLAVVANDLSKLNCLVHLTALMKCGADGRDHSQCCIKKGVKPFCVPMCSGVIPNNTNTNNILQCIPDANTLQSCAKEGREKIPTPPSELKAVYSNGQIIVSWTEPKETQDKVDTYKISYTTSTNKQPVVHDVGKTVRQYIIKKTIPNETYTIVVIARNSNGSSLPTQVTVKAADIMYSAPRNLNAKMISETTVELKWLAPSESSSVTFKYTVYYRKYKSSAASTPISTGSLKVQIPRLDKDTTYEAFVVASSGNQASKHSDTVSFTTGGNTTLGKNPSKSKRTSDAAIAVGILIP</sequence>
<dbReference type="InterPro" id="IPR007110">
    <property type="entry name" value="Ig-like_dom"/>
</dbReference>
<dbReference type="SMART" id="SM00409">
    <property type="entry name" value="IG"/>
    <property type="match status" value="2"/>
</dbReference>
<evidence type="ECO:0000313" key="6">
    <source>
        <dbReference type="EMBL" id="ESP03141.1"/>
    </source>
</evidence>
<evidence type="ECO:0000256" key="1">
    <source>
        <dbReference type="ARBA" id="ARBA00022737"/>
    </source>
</evidence>
<evidence type="ECO:0008006" key="8">
    <source>
        <dbReference type="Google" id="ProtNLM"/>
    </source>
</evidence>
<feature type="domain" description="Ig-like" evidence="4">
    <location>
        <begin position="971"/>
        <end position="1069"/>
    </location>
</feature>
<dbReference type="InterPro" id="IPR013106">
    <property type="entry name" value="Ig_V-set"/>
</dbReference>
<dbReference type="PANTHER" id="PTHR13817:SF166">
    <property type="entry name" value="NEURONAL IGCAM-RELATED"/>
    <property type="match status" value="1"/>
</dbReference>
<evidence type="ECO:0000313" key="7">
    <source>
        <dbReference type="Proteomes" id="UP000030746"/>
    </source>
</evidence>
<dbReference type="GeneID" id="20241882"/>
<feature type="domain" description="Fibronectin type-III" evidence="5">
    <location>
        <begin position="661"/>
        <end position="752"/>
    </location>
</feature>
<dbReference type="SMART" id="SM00060">
    <property type="entry name" value="FN3"/>
    <property type="match status" value="6"/>
</dbReference>
<dbReference type="CDD" id="cd00063">
    <property type="entry name" value="FN3"/>
    <property type="match status" value="6"/>
</dbReference>
<accession>V4B6I3</accession>
<keyword evidence="1" id="KW-0677">Repeat</keyword>
<proteinExistence type="predicted"/>
<dbReference type="PROSITE" id="PS50853">
    <property type="entry name" value="FN3"/>
    <property type="match status" value="6"/>
</dbReference>
<feature type="domain" description="Fibronectin type-III" evidence="5">
    <location>
        <begin position="236"/>
        <end position="330"/>
    </location>
</feature>
<protein>
    <recommendedName>
        <fullName evidence="8">Ig-like and fibronectin type-III domain-containing protein C25G4.10</fullName>
    </recommendedName>
</protein>
<feature type="region of interest" description="Disordered" evidence="2">
    <location>
        <begin position="1312"/>
        <end position="1334"/>
    </location>
</feature>
<dbReference type="OMA" id="CCARANI"/>
<evidence type="ECO:0000256" key="3">
    <source>
        <dbReference type="SAM" id="SignalP"/>
    </source>
</evidence>
<name>V4B6I3_LOTGI</name>
<dbReference type="RefSeq" id="XP_009046191.1">
    <property type="nucleotide sequence ID" value="XM_009047943.1"/>
</dbReference>
<feature type="domain" description="Fibronectin type-III" evidence="5">
    <location>
        <begin position="1135"/>
        <end position="1226"/>
    </location>
</feature>
<dbReference type="InterPro" id="IPR003599">
    <property type="entry name" value="Ig_sub"/>
</dbReference>
<dbReference type="Gene3D" id="2.60.40.10">
    <property type="entry name" value="Immunoglobulins"/>
    <property type="match status" value="8"/>
</dbReference>
<dbReference type="SUPFAM" id="SSF48726">
    <property type="entry name" value="Immunoglobulin"/>
    <property type="match status" value="2"/>
</dbReference>
<dbReference type="InterPro" id="IPR036179">
    <property type="entry name" value="Ig-like_dom_sf"/>
</dbReference>
<evidence type="ECO:0000259" key="5">
    <source>
        <dbReference type="PROSITE" id="PS50853"/>
    </source>
</evidence>
<dbReference type="InterPro" id="IPR050964">
    <property type="entry name" value="Striated_Muscle_Regulatory"/>
</dbReference>
<dbReference type="HOGENOM" id="CLU_252451_0_0_1"/>
<dbReference type="OrthoDB" id="5843172at2759"/>
<feature type="domain" description="Fibronectin type-III" evidence="5">
    <location>
        <begin position="869"/>
        <end position="972"/>
    </location>
</feature>
<reference evidence="6 7" key="1">
    <citation type="journal article" date="2013" name="Nature">
        <title>Insights into bilaterian evolution from three spiralian genomes.</title>
        <authorList>
            <person name="Simakov O."/>
            <person name="Marletaz F."/>
            <person name="Cho S.J."/>
            <person name="Edsinger-Gonzales E."/>
            <person name="Havlak P."/>
            <person name="Hellsten U."/>
            <person name="Kuo D.H."/>
            <person name="Larsson T."/>
            <person name="Lv J."/>
            <person name="Arendt D."/>
            <person name="Savage R."/>
            <person name="Osoegawa K."/>
            <person name="de Jong P."/>
            <person name="Grimwood J."/>
            <person name="Chapman J.A."/>
            <person name="Shapiro H."/>
            <person name="Aerts A."/>
            <person name="Otillar R.P."/>
            <person name="Terry A.Y."/>
            <person name="Boore J.L."/>
            <person name="Grigoriev I.V."/>
            <person name="Lindberg D.R."/>
            <person name="Seaver E.C."/>
            <person name="Weisblat D.A."/>
            <person name="Putnam N.H."/>
            <person name="Rokhsar D.S."/>
        </authorList>
    </citation>
    <scope>NUCLEOTIDE SEQUENCE [LARGE SCALE GENOMIC DNA]</scope>
</reference>
<feature type="compositionally biased region" description="Polar residues" evidence="2">
    <location>
        <begin position="1312"/>
        <end position="1330"/>
    </location>
</feature>
<keyword evidence="3" id="KW-0732">Signal</keyword>
<keyword evidence="7" id="KW-1185">Reference proteome</keyword>
<dbReference type="InterPro" id="IPR003961">
    <property type="entry name" value="FN3_dom"/>
</dbReference>